<dbReference type="RefSeq" id="WP_129047103.1">
    <property type="nucleotide sequence ID" value="NZ_SDHX01000001.1"/>
</dbReference>
<dbReference type="EMBL" id="SDHX01000001">
    <property type="protein sequence ID" value="RXK55738.1"/>
    <property type="molecule type" value="Genomic_DNA"/>
</dbReference>
<gene>
    <name evidence="10" type="ORF">ESB00_07595</name>
</gene>
<dbReference type="AlphaFoldDB" id="A0A4Q1C9U5"/>
<dbReference type="PANTHER" id="PTHR30489">
    <property type="entry name" value="LIPOPROTEIN-RELEASING SYSTEM TRANSMEMBRANE PROTEIN LOLE"/>
    <property type="match status" value="1"/>
</dbReference>
<dbReference type="PANTHER" id="PTHR30489:SF0">
    <property type="entry name" value="LIPOPROTEIN-RELEASING SYSTEM TRANSMEMBRANE PROTEIN LOLE"/>
    <property type="match status" value="1"/>
</dbReference>
<keyword evidence="4 7" id="KW-0812">Transmembrane</keyword>
<evidence type="ECO:0000259" key="8">
    <source>
        <dbReference type="Pfam" id="PF02687"/>
    </source>
</evidence>
<evidence type="ECO:0000256" key="6">
    <source>
        <dbReference type="ARBA" id="ARBA00023136"/>
    </source>
</evidence>
<evidence type="ECO:0000256" key="4">
    <source>
        <dbReference type="ARBA" id="ARBA00022692"/>
    </source>
</evidence>
<evidence type="ECO:0000256" key="3">
    <source>
        <dbReference type="ARBA" id="ARBA00022475"/>
    </source>
</evidence>
<dbReference type="PROSITE" id="PS50890">
    <property type="entry name" value="PUA"/>
    <property type="match status" value="1"/>
</dbReference>
<proteinExistence type="inferred from homology"/>
<feature type="domain" description="MacB-like periplasmic core" evidence="9">
    <location>
        <begin position="20"/>
        <end position="249"/>
    </location>
</feature>
<comment type="subcellular location">
    <subcellularLocation>
        <location evidence="1">Cell membrane</location>
        <topology evidence="1">Multi-pass membrane protein</topology>
    </subcellularLocation>
</comment>
<keyword evidence="6 7" id="KW-0472">Membrane</keyword>
<evidence type="ECO:0000256" key="7">
    <source>
        <dbReference type="SAM" id="Phobius"/>
    </source>
</evidence>
<dbReference type="GO" id="GO:0044874">
    <property type="term" value="P:lipoprotein localization to outer membrane"/>
    <property type="evidence" value="ECO:0007669"/>
    <property type="project" value="TreeGrafter"/>
</dbReference>
<feature type="domain" description="ABC3 transporter permease C-terminal" evidence="8">
    <location>
        <begin position="286"/>
        <end position="407"/>
    </location>
</feature>
<dbReference type="InterPro" id="IPR025857">
    <property type="entry name" value="MacB_PCD"/>
</dbReference>
<dbReference type="OrthoDB" id="9770036at2"/>
<comment type="similarity">
    <text evidence="2">Belongs to the ABC-4 integral membrane protein family. LolC/E subfamily.</text>
</comment>
<name>A0A4Q1C9U5_9BACT</name>
<dbReference type="GO" id="GO:0098797">
    <property type="term" value="C:plasma membrane protein complex"/>
    <property type="evidence" value="ECO:0007669"/>
    <property type="project" value="TreeGrafter"/>
</dbReference>
<keyword evidence="11" id="KW-1185">Reference proteome</keyword>
<evidence type="ECO:0000256" key="5">
    <source>
        <dbReference type="ARBA" id="ARBA00022989"/>
    </source>
</evidence>
<feature type="transmembrane region" description="Helical" evidence="7">
    <location>
        <begin position="286"/>
        <end position="307"/>
    </location>
</feature>
<accession>A0A4Q1C9U5</accession>
<keyword evidence="3" id="KW-1003">Cell membrane</keyword>
<comment type="caution">
    <text evidence="10">The sequence shown here is derived from an EMBL/GenBank/DDBJ whole genome shotgun (WGS) entry which is preliminary data.</text>
</comment>
<protein>
    <submittedName>
        <fullName evidence="10">ABC transporter permease</fullName>
    </submittedName>
</protein>
<evidence type="ECO:0000256" key="2">
    <source>
        <dbReference type="ARBA" id="ARBA00005236"/>
    </source>
</evidence>
<feature type="transmembrane region" description="Helical" evidence="7">
    <location>
        <begin position="375"/>
        <end position="397"/>
    </location>
</feature>
<feature type="transmembrane region" description="Helical" evidence="7">
    <location>
        <begin position="328"/>
        <end position="355"/>
    </location>
</feature>
<evidence type="ECO:0000259" key="9">
    <source>
        <dbReference type="Pfam" id="PF12704"/>
    </source>
</evidence>
<evidence type="ECO:0000313" key="10">
    <source>
        <dbReference type="EMBL" id="RXK55738.1"/>
    </source>
</evidence>
<dbReference type="InterPro" id="IPR003838">
    <property type="entry name" value="ABC3_permease_C"/>
</dbReference>
<dbReference type="Pfam" id="PF12704">
    <property type="entry name" value="MacB_PCD"/>
    <property type="match status" value="1"/>
</dbReference>
<dbReference type="InterPro" id="IPR051447">
    <property type="entry name" value="Lipoprotein-release_system"/>
</dbReference>
<evidence type="ECO:0000256" key="1">
    <source>
        <dbReference type="ARBA" id="ARBA00004651"/>
    </source>
</evidence>
<reference evidence="10 11" key="1">
    <citation type="submission" date="2019-01" db="EMBL/GenBank/DDBJ databases">
        <title>Lacunisphaera sp. strain TWA-58.</title>
        <authorList>
            <person name="Chen W.-M."/>
        </authorList>
    </citation>
    <scope>NUCLEOTIDE SEQUENCE [LARGE SCALE GENOMIC DNA]</scope>
    <source>
        <strain evidence="10 11">TWA-58</strain>
    </source>
</reference>
<evidence type="ECO:0000313" key="11">
    <source>
        <dbReference type="Proteomes" id="UP000290218"/>
    </source>
</evidence>
<dbReference type="Pfam" id="PF02687">
    <property type="entry name" value="FtsX"/>
    <property type="match status" value="1"/>
</dbReference>
<keyword evidence="5 7" id="KW-1133">Transmembrane helix</keyword>
<dbReference type="Proteomes" id="UP000290218">
    <property type="component" value="Unassembled WGS sequence"/>
</dbReference>
<organism evidence="10 11">
    <name type="scientific">Oleiharenicola lentus</name>
    <dbReference type="NCBI Taxonomy" id="2508720"/>
    <lineage>
        <taxon>Bacteria</taxon>
        <taxon>Pseudomonadati</taxon>
        <taxon>Verrucomicrobiota</taxon>
        <taxon>Opitutia</taxon>
        <taxon>Opitutales</taxon>
        <taxon>Opitutaceae</taxon>
        <taxon>Oleiharenicola</taxon>
    </lineage>
</organism>
<sequence length="416" mass="45870">MSPTLRIAFRFLTAKKRAMLMSLSCIVLGVGLFVVTQATTSGFEEFFIKTILGNDGAIRVEDRMQDTIRSREAGGPDGGSTFQIQQKEGRKYIEGIEEPKQIIKALREFQNVRGVSEVITGSAVLASSFKSETVKLFGIDIDNHITVSELGKQIVQGELNNFRTKAAGALIGKEVADRLQLGVGDSFLLESAGQLRRYSVSAVFQTGVSDIDKTRIYLHLPEARSQLKKPTGATFIQVSVYDRDRADEDALQMEEVLKHGVREWQRREKTWLETFRALRLSSAITVSMFSLIAGLAMFNTLAMIVMEKTKEIAILRSMGYTREDISQIFLWQATIVLAIGSMVGCILGAGGTFAVSRIPLNITGIFRTNTFIVSWSAWHYVAAVLTAVAMVMVASLIPARRAARLEPGDIIRGTST</sequence>